<feature type="active site" description="Charge relay system" evidence="5">
    <location>
        <position position="163"/>
    </location>
</feature>
<dbReference type="Pfam" id="PF13946">
    <property type="entry name" value="DUF4214"/>
    <property type="match status" value="1"/>
</dbReference>
<organism evidence="10 11">
    <name type="scientific">Tautonia sociabilis</name>
    <dbReference type="NCBI Taxonomy" id="2080755"/>
    <lineage>
        <taxon>Bacteria</taxon>
        <taxon>Pseudomonadati</taxon>
        <taxon>Planctomycetota</taxon>
        <taxon>Planctomycetia</taxon>
        <taxon>Isosphaerales</taxon>
        <taxon>Isosphaeraceae</taxon>
        <taxon>Tautonia</taxon>
    </lineage>
</organism>
<dbReference type="OrthoDB" id="252653at2"/>
<evidence type="ECO:0000259" key="9">
    <source>
        <dbReference type="Pfam" id="PF13946"/>
    </source>
</evidence>
<evidence type="ECO:0000259" key="8">
    <source>
        <dbReference type="Pfam" id="PF00082"/>
    </source>
</evidence>
<feature type="active site" description="Charge relay system" evidence="5">
    <location>
        <position position="218"/>
    </location>
</feature>
<accession>A0A432MEL9</accession>
<feature type="region of interest" description="Disordered" evidence="7">
    <location>
        <begin position="441"/>
        <end position="482"/>
    </location>
</feature>
<name>A0A432MEL9_9BACT</name>
<evidence type="ECO:0000256" key="3">
    <source>
        <dbReference type="ARBA" id="ARBA00022801"/>
    </source>
</evidence>
<dbReference type="InterPro" id="IPR015500">
    <property type="entry name" value="Peptidase_S8_subtilisin-rel"/>
</dbReference>
<evidence type="ECO:0000256" key="4">
    <source>
        <dbReference type="ARBA" id="ARBA00022825"/>
    </source>
</evidence>
<keyword evidence="2 5" id="KW-0645">Protease</keyword>
<feature type="active site" description="Charge relay system" evidence="5">
    <location>
        <position position="384"/>
    </location>
</feature>
<dbReference type="InterPro" id="IPR025282">
    <property type="entry name" value="DUF4214"/>
</dbReference>
<dbReference type="PROSITE" id="PS00136">
    <property type="entry name" value="SUBTILASE_ASP"/>
    <property type="match status" value="1"/>
</dbReference>
<dbReference type="GO" id="GO:0006508">
    <property type="term" value="P:proteolysis"/>
    <property type="evidence" value="ECO:0007669"/>
    <property type="project" value="UniProtKB-KW"/>
</dbReference>
<evidence type="ECO:0000256" key="5">
    <source>
        <dbReference type="PROSITE-ProRule" id="PRU01240"/>
    </source>
</evidence>
<dbReference type="PRINTS" id="PR00723">
    <property type="entry name" value="SUBTILISIN"/>
</dbReference>
<feature type="compositionally biased region" description="Pro residues" evidence="7">
    <location>
        <begin position="451"/>
        <end position="477"/>
    </location>
</feature>
<evidence type="ECO:0000256" key="2">
    <source>
        <dbReference type="ARBA" id="ARBA00022670"/>
    </source>
</evidence>
<dbReference type="RefSeq" id="WP_126727486.1">
    <property type="nucleotide sequence ID" value="NZ_RYZH01000054.1"/>
</dbReference>
<dbReference type="InterPro" id="IPR034204">
    <property type="entry name" value="PfSUB1-like_cat_dom"/>
</dbReference>
<feature type="domain" description="Peptidase S8/S53" evidence="8">
    <location>
        <begin position="154"/>
        <end position="417"/>
    </location>
</feature>
<dbReference type="PROSITE" id="PS00138">
    <property type="entry name" value="SUBTILASE_SER"/>
    <property type="match status" value="1"/>
</dbReference>
<dbReference type="Proteomes" id="UP000280296">
    <property type="component" value="Unassembled WGS sequence"/>
</dbReference>
<dbReference type="InterPro" id="IPR023828">
    <property type="entry name" value="Peptidase_S8_Ser-AS"/>
</dbReference>
<evidence type="ECO:0000256" key="1">
    <source>
        <dbReference type="ARBA" id="ARBA00011073"/>
    </source>
</evidence>
<feature type="domain" description="DUF4214" evidence="9">
    <location>
        <begin position="493"/>
        <end position="555"/>
    </location>
</feature>
<evidence type="ECO:0000256" key="6">
    <source>
        <dbReference type="RuleBase" id="RU003355"/>
    </source>
</evidence>
<dbReference type="PROSITE" id="PS51892">
    <property type="entry name" value="SUBTILASE"/>
    <property type="match status" value="1"/>
</dbReference>
<keyword evidence="4 5" id="KW-0720">Serine protease</keyword>
<reference evidence="10 11" key="2">
    <citation type="submission" date="2019-01" db="EMBL/GenBank/DDBJ databases">
        <title>Tautonia sociabilis, a novel thermotolerant planctomycete of Isosphaeraceae family, isolated from a 4000 m deep subterranean habitat.</title>
        <authorList>
            <person name="Kovaleva O.L."/>
            <person name="Elcheninov A.G."/>
            <person name="Van Heerden E."/>
            <person name="Toshchakov S.V."/>
            <person name="Novikov A."/>
            <person name="Bonch-Osmolovskaya E.A."/>
            <person name="Kublanov I.V."/>
        </authorList>
    </citation>
    <scope>NUCLEOTIDE SEQUENCE [LARGE SCALE GENOMIC DNA]</scope>
    <source>
        <strain evidence="10 11">GM2012</strain>
    </source>
</reference>
<proteinExistence type="inferred from homology"/>
<dbReference type="InterPro" id="IPR050131">
    <property type="entry name" value="Peptidase_S8_subtilisin-like"/>
</dbReference>
<dbReference type="SUPFAM" id="SSF52743">
    <property type="entry name" value="Subtilisin-like"/>
    <property type="match status" value="1"/>
</dbReference>
<dbReference type="InterPro" id="IPR000209">
    <property type="entry name" value="Peptidase_S8/S53_dom"/>
</dbReference>
<keyword evidence="11" id="KW-1185">Reference proteome</keyword>
<evidence type="ECO:0000256" key="7">
    <source>
        <dbReference type="SAM" id="MobiDB-lite"/>
    </source>
</evidence>
<reference evidence="10 11" key="1">
    <citation type="submission" date="2018-12" db="EMBL/GenBank/DDBJ databases">
        <authorList>
            <person name="Toschakov S.V."/>
        </authorList>
    </citation>
    <scope>NUCLEOTIDE SEQUENCE [LARGE SCALE GENOMIC DNA]</scope>
    <source>
        <strain evidence="10 11">GM2012</strain>
    </source>
</reference>
<sequence>MPRKAHRARCAPIVEAFESRTLLSTLASPPGSEDVPIPAADVEASRGLLVRPIDGVASGLVQRFYRALGATVQRSYPDGPTLLQLPSQRARDAAVSLLASRPWVEYAEPDGPLIQADGGRVVPNDPSFGQLWGLDNASDLDINAPEAWAAAGGGQGVLVAVLDTGIDLTHPDLAGRIWTNPGEIPGNGIDDDRNGYIDDVNGWNFVSRTSDVRDDNGHGTHVSGTIAAVAGNGIGVTGVAFGATVMPLKVLGADGSGSISKAVDAIYYAAAHGARVINASWGGPGYSKSLDDAIRAVGQANPSTGALGTVFVSAAGNEAVDNDVRPSYPPNNRYASTIAVAAIDQSGRLASYSNYGDRTVDLAAPGDSILSTVPGGYAYYSGTSMAAPHVTGVVALVAAQYPGETAAQLVRRVVGAARPLPSLTGLVASGGLLDAAKAVGSPSVVTSPSSTPTPTPTPTPSPSPSPSPTADPLPVSPRPVAGTADDATVRTYLVSSEEFYLRAGATPERYVDALYRVVLNRPAEPAGLAFWASRLRSGGSRFDVASGIIDSDEARRVMVAGWYRSDLGRTASIEALKYDPGVIFWADRLAAGFRPDEIRAAILGSVEFAARQGGTTDGLIVGVYRSLLDREPNAATRLTASSRLSTGSWNPQTLILSVQTTDEAVRTKVAFWYRALLGRSESVATLKDDSGVAYWAAMLGRG</sequence>
<dbReference type="PANTHER" id="PTHR43806:SF11">
    <property type="entry name" value="CEREVISIN-RELATED"/>
    <property type="match status" value="1"/>
</dbReference>
<comment type="similarity">
    <text evidence="1 5 6">Belongs to the peptidase S8 family.</text>
</comment>
<dbReference type="EMBL" id="RYZH01000054">
    <property type="protein sequence ID" value="RUL83963.1"/>
    <property type="molecule type" value="Genomic_DNA"/>
</dbReference>
<evidence type="ECO:0000313" key="10">
    <source>
        <dbReference type="EMBL" id="RUL83963.1"/>
    </source>
</evidence>
<dbReference type="AlphaFoldDB" id="A0A432MEL9"/>
<comment type="caution">
    <text evidence="10">The sequence shown here is derived from an EMBL/GenBank/DDBJ whole genome shotgun (WGS) entry which is preliminary data.</text>
</comment>
<gene>
    <name evidence="10" type="ORF">TsocGM_21315</name>
</gene>
<dbReference type="InterPro" id="IPR022398">
    <property type="entry name" value="Peptidase_S8_His-AS"/>
</dbReference>
<dbReference type="Pfam" id="PF00082">
    <property type="entry name" value="Peptidase_S8"/>
    <property type="match status" value="1"/>
</dbReference>
<dbReference type="InterPro" id="IPR036852">
    <property type="entry name" value="Peptidase_S8/S53_dom_sf"/>
</dbReference>
<feature type="compositionally biased region" description="Low complexity" evidence="7">
    <location>
        <begin position="441"/>
        <end position="450"/>
    </location>
</feature>
<dbReference type="CDD" id="cd07473">
    <property type="entry name" value="Peptidases_S8_Subtilisin_like"/>
    <property type="match status" value="1"/>
</dbReference>
<keyword evidence="3 5" id="KW-0378">Hydrolase</keyword>
<dbReference type="GO" id="GO:0004252">
    <property type="term" value="F:serine-type endopeptidase activity"/>
    <property type="evidence" value="ECO:0007669"/>
    <property type="project" value="UniProtKB-UniRule"/>
</dbReference>
<dbReference type="PROSITE" id="PS00137">
    <property type="entry name" value="SUBTILASE_HIS"/>
    <property type="match status" value="1"/>
</dbReference>
<evidence type="ECO:0000313" key="11">
    <source>
        <dbReference type="Proteomes" id="UP000280296"/>
    </source>
</evidence>
<dbReference type="Gene3D" id="3.40.50.200">
    <property type="entry name" value="Peptidase S8/S53 domain"/>
    <property type="match status" value="1"/>
</dbReference>
<dbReference type="PANTHER" id="PTHR43806">
    <property type="entry name" value="PEPTIDASE S8"/>
    <property type="match status" value="1"/>
</dbReference>
<dbReference type="InterPro" id="IPR023827">
    <property type="entry name" value="Peptidase_S8_Asp-AS"/>
</dbReference>
<protein>
    <submittedName>
        <fullName evidence="10">DUF4214 domain-containing protein</fullName>
    </submittedName>
</protein>